<dbReference type="EMBL" id="MFKF01000197">
    <property type="protein sequence ID" value="OGG50977.1"/>
    <property type="molecule type" value="Genomic_DNA"/>
</dbReference>
<evidence type="ECO:0000313" key="1">
    <source>
        <dbReference type="EMBL" id="OGG50977.1"/>
    </source>
</evidence>
<dbReference type="InterPro" id="IPR035093">
    <property type="entry name" value="RelE/ParE_toxin_dom_sf"/>
</dbReference>
<organism evidence="1 2">
    <name type="scientific">Handelsmanbacteria sp. (strain RIFCSPLOWO2_12_FULL_64_10)</name>
    <dbReference type="NCBI Taxonomy" id="1817868"/>
    <lineage>
        <taxon>Bacteria</taxon>
        <taxon>Candidatus Handelsmaniibacteriota</taxon>
    </lineage>
</organism>
<name>A0A1F6CPE9_HANXR</name>
<dbReference type="Gene3D" id="3.30.2310.20">
    <property type="entry name" value="RelE-like"/>
    <property type="match status" value="1"/>
</dbReference>
<proteinExistence type="predicted"/>
<protein>
    <recommendedName>
        <fullName evidence="3">Addiction module toxin RelE</fullName>
    </recommendedName>
</protein>
<gene>
    <name evidence="1" type="ORF">A3F84_24255</name>
</gene>
<reference evidence="1 2" key="1">
    <citation type="journal article" date="2016" name="Nat. Commun.">
        <title>Thousands of microbial genomes shed light on interconnected biogeochemical processes in an aquifer system.</title>
        <authorList>
            <person name="Anantharaman K."/>
            <person name="Brown C.T."/>
            <person name="Hug L.A."/>
            <person name="Sharon I."/>
            <person name="Castelle C.J."/>
            <person name="Probst A.J."/>
            <person name="Thomas B.C."/>
            <person name="Singh A."/>
            <person name="Wilkins M.J."/>
            <person name="Karaoz U."/>
            <person name="Brodie E.L."/>
            <person name="Williams K.H."/>
            <person name="Hubbard S.S."/>
            <person name="Banfield J.F."/>
        </authorList>
    </citation>
    <scope>NUCLEOTIDE SEQUENCE [LARGE SCALE GENOMIC DNA]</scope>
    <source>
        <strain evidence="2">RIFCSPLOWO2_12_FULL_64_10</strain>
    </source>
</reference>
<evidence type="ECO:0000313" key="2">
    <source>
        <dbReference type="Proteomes" id="UP000178606"/>
    </source>
</evidence>
<accession>A0A1F6CPE9</accession>
<dbReference type="Proteomes" id="UP000178606">
    <property type="component" value="Unassembled WGS sequence"/>
</dbReference>
<sequence length="134" mass="15227">MQHRRVEILPSFQEAYDALSSDVQERVSEALAHFTERTADNALRPEMKNGFDNVWGIRVTNRYRAFYKKFRDSDGAIFCMFHVGHHDDYRVLKKLAARVSFTTQVRGSGAPSGQDGLRVTLQAHYGGAAKPPKR</sequence>
<evidence type="ECO:0008006" key="3">
    <source>
        <dbReference type="Google" id="ProtNLM"/>
    </source>
</evidence>
<comment type="caution">
    <text evidence="1">The sequence shown here is derived from an EMBL/GenBank/DDBJ whole genome shotgun (WGS) entry which is preliminary data.</text>
</comment>
<dbReference type="AlphaFoldDB" id="A0A1F6CPE9"/>